<dbReference type="Gene3D" id="1.10.287.470">
    <property type="entry name" value="Helix hairpin bin"/>
    <property type="match status" value="1"/>
</dbReference>
<feature type="region of interest" description="Disordered" evidence="4">
    <location>
        <begin position="473"/>
        <end position="565"/>
    </location>
</feature>
<dbReference type="HOGENOM" id="CLU_018816_2_1_5"/>
<evidence type="ECO:0000259" key="6">
    <source>
        <dbReference type="Pfam" id="PF25876"/>
    </source>
</evidence>
<dbReference type="Gene3D" id="2.40.30.170">
    <property type="match status" value="1"/>
</dbReference>
<comment type="subcellular location">
    <subcellularLocation>
        <location evidence="1">Cell envelope</location>
    </subcellularLocation>
</comment>
<dbReference type="AlphaFoldDB" id="C5B225"/>
<dbReference type="Gene3D" id="2.40.50.100">
    <property type="match status" value="1"/>
</dbReference>
<feature type="chain" id="PRO_5005668066" evidence="5">
    <location>
        <begin position="34"/>
        <end position="565"/>
    </location>
</feature>
<feature type="domain" description="Multidrug resistance protein MdtA-like alpha-helical hairpin" evidence="6">
    <location>
        <begin position="109"/>
        <end position="175"/>
    </location>
</feature>
<dbReference type="GO" id="GO:0022857">
    <property type="term" value="F:transmembrane transporter activity"/>
    <property type="evidence" value="ECO:0007669"/>
    <property type="project" value="InterPro"/>
</dbReference>
<dbReference type="GO" id="GO:0046677">
    <property type="term" value="P:response to antibiotic"/>
    <property type="evidence" value="ECO:0007669"/>
    <property type="project" value="TreeGrafter"/>
</dbReference>
<evidence type="ECO:0000256" key="2">
    <source>
        <dbReference type="ARBA" id="ARBA00009477"/>
    </source>
</evidence>
<feature type="signal peptide" evidence="5">
    <location>
        <begin position="1"/>
        <end position="33"/>
    </location>
</feature>
<dbReference type="GO" id="GO:0005886">
    <property type="term" value="C:plasma membrane"/>
    <property type="evidence" value="ECO:0007669"/>
    <property type="project" value="TreeGrafter"/>
</dbReference>
<dbReference type="EMBL" id="CP001510">
    <property type="protein sequence ID" value="ACS41842.1"/>
    <property type="molecule type" value="Genomic_DNA"/>
</dbReference>
<name>C5B225_METEA</name>
<evidence type="ECO:0000256" key="4">
    <source>
        <dbReference type="SAM" id="MobiDB-lite"/>
    </source>
</evidence>
<evidence type="ECO:0000259" key="8">
    <source>
        <dbReference type="Pfam" id="PF25944"/>
    </source>
</evidence>
<dbReference type="InterPro" id="IPR058627">
    <property type="entry name" value="MdtA-like_C"/>
</dbReference>
<dbReference type="Pfam" id="PF25944">
    <property type="entry name" value="Beta-barrel_RND"/>
    <property type="match status" value="1"/>
</dbReference>
<dbReference type="InterPro" id="IPR058624">
    <property type="entry name" value="MdtA-like_HH"/>
</dbReference>
<evidence type="ECO:0000256" key="5">
    <source>
        <dbReference type="SAM" id="SignalP"/>
    </source>
</evidence>
<keyword evidence="3" id="KW-0175">Coiled coil</keyword>
<keyword evidence="11" id="KW-1185">Reference proteome</keyword>
<dbReference type="KEGG" id="mea:Mex_1p4203"/>
<feature type="compositionally biased region" description="Low complexity" evidence="4">
    <location>
        <begin position="403"/>
        <end position="432"/>
    </location>
</feature>
<reference evidence="10 11" key="1">
    <citation type="journal article" date="2009" name="PLoS ONE">
        <title>Methylobacterium genome sequences: a reference blueprint to investigate microbial metabolism of C1 compounds from natural and industrial sources.</title>
        <authorList>
            <person name="Vuilleumier S."/>
            <person name="Chistoserdova L."/>
            <person name="Lee M.-C."/>
            <person name="Bringel F."/>
            <person name="Lajus A."/>
            <person name="Zhou Y."/>
            <person name="Gourion B."/>
            <person name="Barbe V."/>
            <person name="Chang J."/>
            <person name="Cruveiller S."/>
            <person name="Dossat C."/>
            <person name="Gillett W."/>
            <person name="Gruffaz C."/>
            <person name="Haugen E."/>
            <person name="Hourcade E."/>
            <person name="Levy R."/>
            <person name="Mangenot S."/>
            <person name="Muller E."/>
            <person name="Nadalig T."/>
            <person name="Pagni M."/>
            <person name="Penny C."/>
            <person name="Peyraud R."/>
            <person name="Robinson D.G."/>
            <person name="Roche D."/>
            <person name="Rouy Z."/>
            <person name="Saenampechek C."/>
            <person name="Salvignol G."/>
            <person name="Vallenet D."/>
            <person name="Wu Z."/>
            <person name="Marx C.J."/>
            <person name="Vorholt J.A."/>
            <person name="Olson M.V."/>
            <person name="Kaul R."/>
            <person name="Weissenbach J."/>
            <person name="Medigue C."/>
            <person name="Lidstrom M.E."/>
        </authorList>
    </citation>
    <scope>NUCLEOTIDE SEQUENCE [LARGE SCALE GENOMIC DNA]</scope>
    <source>
        <strain evidence="11">ATCC 14718 / DSM 1338 / JCM 2805 / NCIMB 9133 / AM1</strain>
    </source>
</reference>
<dbReference type="InterPro" id="IPR006143">
    <property type="entry name" value="RND_pump_MFP"/>
</dbReference>
<feature type="domain" description="Multidrug resistance protein MdtA-like beta-barrel" evidence="8">
    <location>
        <begin position="211"/>
        <end position="280"/>
    </location>
</feature>
<evidence type="ECO:0000259" key="7">
    <source>
        <dbReference type="Pfam" id="PF25917"/>
    </source>
</evidence>
<feature type="domain" description="Multidrug resistance protein MdtA-like C-terminal permuted SH3" evidence="9">
    <location>
        <begin position="313"/>
        <end position="373"/>
    </location>
</feature>
<dbReference type="Pfam" id="PF25876">
    <property type="entry name" value="HH_MFP_RND"/>
    <property type="match status" value="1"/>
</dbReference>
<comment type="similarity">
    <text evidence="2">Belongs to the membrane fusion protein (MFP) (TC 8.A.1) family.</text>
</comment>
<dbReference type="Gene3D" id="2.40.420.20">
    <property type="match status" value="1"/>
</dbReference>
<evidence type="ECO:0000313" key="11">
    <source>
        <dbReference type="Proteomes" id="UP000009081"/>
    </source>
</evidence>
<evidence type="ECO:0000256" key="1">
    <source>
        <dbReference type="ARBA" id="ARBA00004196"/>
    </source>
</evidence>
<evidence type="ECO:0000313" key="10">
    <source>
        <dbReference type="EMBL" id="ACS41842.1"/>
    </source>
</evidence>
<dbReference type="PANTHER" id="PTHR30158:SF3">
    <property type="entry name" value="MULTIDRUG EFFLUX PUMP SUBUNIT ACRA-RELATED"/>
    <property type="match status" value="1"/>
</dbReference>
<accession>C5B225</accession>
<evidence type="ECO:0000259" key="9">
    <source>
        <dbReference type="Pfam" id="PF25967"/>
    </source>
</evidence>
<dbReference type="Pfam" id="PF25967">
    <property type="entry name" value="RND-MFP_C"/>
    <property type="match status" value="1"/>
</dbReference>
<protein>
    <submittedName>
        <fullName evidence="10">Uncharacterized protein</fullName>
    </submittedName>
</protein>
<dbReference type="eggNOG" id="COG0845">
    <property type="taxonomic scope" value="Bacteria"/>
</dbReference>
<dbReference type="InterPro" id="IPR058625">
    <property type="entry name" value="MdtA-like_BSH"/>
</dbReference>
<dbReference type="Pfam" id="PF25917">
    <property type="entry name" value="BSH_RND"/>
    <property type="match status" value="1"/>
</dbReference>
<dbReference type="SUPFAM" id="SSF111369">
    <property type="entry name" value="HlyD-like secretion proteins"/>
    <property type="match status" value="1"/>
</dbReference>
<dbReference type="STRING" id="272630.MexAM1_META1p4203"/>
<dbReference type="PROSITE" id="PS51257">
    <property type="entry name" value="PROKAR_LIPOPROTEIN"/>
    <property type="match status" value="1"/>
</dbReference>
<proteinExistence type="inferred from homology"/>
<feature type="compositionally biased region" description="Basic and acidic residues" evidence="4">
    <location>
        <begin position="492"/>
        <end position="505"/>
    </location>
</feature>
<feature type="coiled-coil region" evidence="3">
    <location>
        <begin position="106"/>
        <end position="171"/>
    </location>
</feature>
<dbReference type="Proteomes" id="UP000009081">
    <property type="component" value="Chromosome"/>
</dbReference>
<feature type="domain" description="Multidrug resistance protein MdtA-like barrel-sandwich hybrid" evidence="7">
    <location>
        <begin position="66"/>
        <end position="199"/>
    </location>
</feature>
<sequence>MTMTRMFTLRVWVAAATLSAACPPAISTAFAQAEPTGPPVVGIIAARKEPITQTEQFIGRIEAKQRVDIVARVTAFIEKRLFVEGTDVEEGALLYLLEQGPFQAVVAAQKAQIAQVEAQLENARLTTQRARTLLGGPAGQQSTYDAALANERALEAQLQGAQAQLDTAQINLGYTEIRAPIAGQIGRTSLTIGNVVGPGSGVLTTIISQDPMFVTFPVPVREAINLRARYGPTGGFGAVLIRAQLPDGRFYDHTGTLDFVNNTIATNTDTILLRGVLPNPPIFGQTRSLLTLRELTDGEFVTVFLEGVEPVEVVAIPRAAVLADQRGSYVYVIGPGNKAEERRIQLGQSSTTLAAVTSGLKVGEQVIAEGLQRVRAGETVSPKPADAILQRMMRNSAVNADRAGPAASVSPPAGHAPTGAASGAGPSASGSRIAGASAAWDAAPLSAPLSGSLAPSPVPLRGPSSRIALRLSQAAEPEARHDLIHLRGPPPARDRHRADHHDRRGAGAAPDPGRAVSRHRAAAGQRVGNVSGGLCRGRRGERRPAARGAGHRRRPHDLHEVHECQ</sequence>
<keyword evidence="5" id="KW-0732">Signal</keyword>
<dbReference type="InterPro" id="IPR058626">
    <property type="entry name" value="MdtA-like_b-barrel"/>
</dbReference>
<dbReference type="NCBIfam" id="TIGR01730">
    <property type="entry name" value="RND_mfp"/>
    <property type="match status" value="1"/>
</dbReference>
<feature type="region of interest" description="Disordered" evidence="4">
    <location>
        <begin position="399"/>
        <end position="432"/>
    </location>
</feature>
<feature type="compositionally biased region" description="Low complexity" evidence="4">
    <location>
        <begin position="506"/>
        <end position="515"/>
    </location>
</feature>
<evidence type="ECO:0000256" key="3">
    <source>
        <dbReference type="SAM" id="Coils"/>
    </source>
</evidence>
<dbReference type="PANTHER" id="PTHR30158">
    <property type="entry name" value="ACRA/E-RELATED COMPONENT OF DRUG EFFLUX TRANSPORTER"/>
    <property type="match status" value="1"/>
</dbReference>
<gene>
    <name evidence="10" type="ordered locus">MexAM1_META1p4203</name>
</gene>
<organism evidence="10 11">
    <name type="scientific">Methylorubrum extorquens (strain ATCC 14718 / DSM 1338 / JCM 2805 / NCIMB 9133 / AM1)</name>
    <name type="common">Methylobacterium extorquens</name>
    <dbReference type="NCBI Taxonomy" id="272630"/>
    <lineage>
        <taxon>Bacteria</taxon>
        <taxon>Pseudomonadati</taxon>
        <taxon>Pseudomonadota</taxon>
        <taxon>Alphaproteobacteria</taxon>
        <taxon>Hyphomicrobiales</taxon>
        <taxon>Methylobacteriaceae</taxon>
        <taxon>Methylorubrum</taxon>
    </lineage>
</organism>